<dbReference type="InterPro" id="IPR021324">
    <property type="entry name" value="DUF2929"/>
</dbReference>
<dbReference type="Pfam" id="PF11151">
    <property type="entry name" value="DUF2929"/>
    <property type="match status" value="1"/>
</dbReference>
<evidence type="ECO:0000313" key="3">
    <source>
        <dbReference type="Proteomes" id="UP000015961"/>
    </source>
</evidence>
<proteinExistence type="predicted"/>
<dbReference type="RefSeq" id="WP_016184504.1">
    <property type="nucleotide sequence ID" value="NZ_ASWO01000001.1"/>
</dbReference>
<accession>S0L2T4</accession>
<keyword evidence="1" id="KW-1133">Transmembrane helix</keyword>
<comment type="caution">
    <text evidence="2">The sequence shown here is derived from an EMBL/GenBank/DDBJ whole genome shotgun (WGS) entry which is preliminary data.</text>
</comment>
<dbReference type="Proteomes" id="UP000015961">
    <property type="component" value="Unassembled WGS sequence"/>
</dbReference>
<name>S0L2T4_9ENTE</name>
<reference evidence="2 3" key="1">
    <citation type="submission" date="2013-03" db="EMBL/GenBank/DDBJ databases">
        <title>The Genome Sequence of Enterococcus sulfureus ATCC_49903 (PacBio/Illumina hybrid assembly).</title>
        <authorList>
            <consortium name="The Broad Institute Genomics Platform"/>
            <consortium name="The Broad Institute Genome Sequencing Center for Infectious Disease"/>
            <person name="Earl A."/>
            <person name="Russ C."/>
            <person name="Gilmore M."/>
            <person name="Surin D."/>
            <person name="Walker B."/>
            <person name="Young S."/>
            <person name="Zeng Q."/>
            <person name="Gargeya S."/>
            <person name="Fitzgerald M."/>
            <person name="Haas B."/>
            <person name="Abouelleil A."/>
            <person name="Allen A.W."/>
            <person name="Alvarado L."/>
            <person name="Arachchi H.M."/>
            <person name="Berlin A.M."/>
            <person name="Chapman S.B."/>
            <person name="Gainer-Dewar J."/>
            <person name="Goldberg J."/>
            <person name="Griggs A."/>
            <person name="Gujja S."/>
            <person name="Hansen M."/>
            <person name="Howarth C."/>
            <person name="Imamovic A."/>
            <person name="Ireland A."/>
            <person name="Larimer J."/>
            <person name="McCowan C."/>
            <person name="Murphy C."/>
            <person name="Pearson M."/>
            <person name="Poon T.W."/>
            <person name="Priest M."/>
            <person name="Roberts A."/>
            <person name="Saif S."/>
            <person name="Shea T."/>
            <person name="Sisk P."/>
            <person name="Sykes S."/>
            <person name="Wortman J."/>
            <person name="Nusbaum C."/>
            <person name="Birren B."/>
        </authorList>
    </citation>
    <scope>NUCLEOTIDE SEQUENCE [LARGE SCALE GENOMIC DNA]</scope>
    <source>
        <strain evidence="2 3">ATCC 49903</strain>
    </source>
</reference>
<evidence type="ECO:0008006" key="4">
    <source>
        <dbReference type="Google" id="ProtNLM"/>
    </source>
</evidence>
<evidence type="ECO:0000313" key="2">
    <source>
        <dbReference type="EMBL" id="EOT86956.1"/>
    </source>
</evidence>
<sequence>MRYIVTLFWTLILGQVVGYLGSSLMTQPYDFKSSLFVSLFVAVVIILFGTLGTDKKATS</sequence>
<dbReference type="STRING" id="1140003.OMY_00011"/>
<keyword evidence="3" id="KW-1185">Reference proteome</keyword>
<organism evidence="2 3">
    <name type="scientific">Enterococcus sulfureus ATCC 49903</name>
    <dbReference type="NCBI Taxonomy" id="1140003"/>
    <lineage>
        <taxon>Bacteria</taxon>
        <taxon>Bacillati</taxon>
        <taxon>Bacillota</taxon>
        <taxon>Bacilli</taxon>
        <taxon>Lactobacillales</taxon>
        <taxon>Enterococcaceae</taxon>
        <taxon>Enterococcus</taxon>
    </lineage>
</organism>
<evidence type="ECO:0000256" key="1">
    <source>
        <dbReference type="SAM" id="Phobius"/>
    </source>
</evidence>
<protein>
    <recommendedName>
        <fullName evidence="4">DUF2929 domain-containing protein</fullName>
    </recommendedName>
</protein>
<feature type="transmembrane region" description="Helical" evidence="1">
    <location>
        <begin position="34"/>
        <end position="53"/>
    </location>
</feature>
<dbReference type="eggNOG" id="ENOG5033CMT">
    <property type="taxonomic scope" value="Bacteria"/>
</dbReference>
<dbReference type="OrthoDB" id="2139526at2"/>
<dbReference type="EMBL" id="ASWO01000001">
    <property type="protein sequence ID" value="EOT86956.1"/>
    <property type="molecule type" value="Genomic_DNA"/>
</dbReference>
<gene>
    <name evidence="2" type="ORF">I573_00010</name>
</gene>
<keyword evidence="1" id="KW-0472">Membrane</keyword>
<keyword evidence="1" id="KW-0812">Transmembrane</keyword>
<dbReference type="AlphaFoldDB" id="S0L2T4"/>
<dbReference type="PATRIC" id="fig|1140003.3.peg.9"/>